<evidence type="ECO:0000313" key="2">
    <source>
        <dbReference type="WBParaSite" id="PS1159_v2.g6696.t1"/>
    </source>
</evidence>
<sequence>MAIFVKTILSLMLLSSFLIFVKATGSCYAAPDFYGPKCDDTQQTFGGSTVSYTITPRENAGTMICCKVKGYKNNVETWFDIGCSGAYTLSQTVPWGNSLGYKGVQCKGIPFGCFVEF</sequence>
<reference evidence="2" key="1">
    <citation type="submission" date="2022-11" db="UniProtKB">
        <authorList>
            <consortium name="WormBaseParasite"/>
        </authorList>
    </citation>
    <scope>IDENTIFICATION</scope>
</reference>
<organism evidence="1 2">
    <name type="scientific">Panagrolaimus sp. PS1159</name>
    <dbReference type="NCBI Taxonomy" id="55785"/>
    <lineage>
        <taxon>Eukaryota</taxon>
        <taxon>Metazoa</taxon>
        <taxon>Ecdysozoa</taxon>
        <taxon>Nematoda</taxon>
        <taxon>Chromadorea</taxon>
        <taxon>Rhabditida</taxon>
        <taxon>Tylenchina</taxon>
        <taxon>Panagrolaimomorpha</taxon>
        <taxon>Panagrolaimoidea</taxon>
        <taxon>Panagrolaimidae</taxon>
        <taxon>Panagrolaimus</taxon>
    </lineage>
</organism>
<evidence type="ECO:0000313" key="1">
    <source>
        <dbReference type="Proteomes" id="UP000887580"/>
    </source>
</evidence>
<name>A0AC35GMR1_9BILA</name>
<proteinExistence type="predicted"/>
<accession>A0AC35GMR1</accession>
<dbReference type="Proteomes" id="UP000887580">
    <property type="component" value="Unplaced"/>
</dbReference>
<protein>
    <submittedName>
        <fullName evidence="2">Transmembrane protein</fullName>
    </submittedName>
</protein>
<dbReference type="WBParaSite" id="PS1159_v2.g6696.t1">
    <property type="protein sequence ID" value="PS1159_v2.g6696.t1"/>
    <property type="gene ID" value="PS1159_v2.g6696"/>
</dbReference>